<accession>A0A5E4M9F5</accession>
<proteinExistence type="predicted"/>
<dbReference type="EMBL" id="CABPRJ010000034">
    <property type="protein sequence ID" value="VVC26463.1"/>
    <property type="molecule type" value="Genomic_DNA"/>
</dbReference>
<reference evidence="1 2" key="1">
    <citation type="submission" date="2019-08" db="EMBL/GenBank/DDBJ databases">
        <authorList>
            <person name="Alioto T."/>
            <person name="Alioto T."/>
            <person name="Gomez Garrido J."/>
        </authorList>
    </citation>
    <scope>NUCLEOTIDE SEQUENCE [LARGE SCALE GENOMIC DNA]</scope>
</reference>
<dbReference type="AlphaFoldDB" id="A0A5E4M9F5"/>
<keyword evidence="2" id="KW-1185">Reference proteome</keyword>
<organism evidence="1 2">
    <name type="scientific">Cinara cedri</name>
    <dbReference type="NCBI Taxonomy" id="506608"/>
    <lineage>
        <taxon>Eukaryota</taxon>
        <taxon>Metazoa</taxon>
        <taxon>Ecdysozoa</taxon>
        <taxon>Arthropoda</taxon>
        <taxon>Hexapoda</taxon>
        <taxon>Insecta</taxon>
        <taxon>Pterygota</taxon>
        <taxon>Neoptera</taxon>
        <taxon>Paraneoptera</taxon>
        <taxon>Hemiptera</taxon>
        <taxon>Sternorrhyncha</taxon>
        <taxon>Aphidomorpha</taxon>
        <taxon>Aphidoidea</taxon>
        <taxon>Aphididae</taxon>
        <taxon>Lachninae</taxon>
        <taxon>Cinara</taxon>
    </lineage>
</organism>
<evidence type="ECO:0000313" key="1">
    <source>
        <dbReference type="EMBL" id="VVC26463.1"/>
    </source>
</evidence>
<dbReference type="Proteomes" id="UP000325440">
    <property type="component" value="Unassembled WGS sequence"/>
</dbReference>
<evidence type="ECO:0000313" key="2">
    <source>
        <dbReference type="Proteomes" id="UP000325440"/>
    </source>
</evidence>
<protein>
    <submittedName>
        <fullName evidence="1">Uncharacterized protein</fullName>
    </submittedName>
</protein>
<name>A0A5E4M9F5_9HEMI</name>
<gene>
    <name evidence="1" type="ORF">CINCED_3A012969</name>
</gene>
<sequence>MLKIPRSYKRSGFKRKKRQLFYEHEVRQSSLETIIPKELTEGYARKEETESGTYRVIDET</sequence>